<feature type="domain" description="DUF362" evidence="1">
    <location>
        <begin position="65"/>
        <end position="278"/>
    </location>
</feature>
<dbReference type="InterPro" id="IPR007160">
    <property type="entry name" value="DUF362"/>
</dbReference>
<sequence>MPLCMSAQTACTPAAGPVPGKDGDRYVPYGERTGNESIVYFTRNLSPEGLIAAYEQVCADISGKVGVKLHTGEPNGPNIIPSAWVKELMNKDLPDASIVETNTYYQGDRYTTEQHLKTLEVNGWTFCPVDIMDAEDTVTLPVRGGKWFTRMSVGSHLPDYSSLVVLTHFKGHAQGGFGGSNKNIGIGCADGRIGKAWIHTVPGQGQWSIAEEEFMERMTESTKSVIDHFGKHVAYVNVMRNMSVSCDCEGVAAAPVVTPNVGILSSTDILAIDQACVDLVYAMTEAEHHDLVERIESRHGLRQLSYMKELGMGNDRYILIDLDNGGRRITVEEAVKDLVPFVREQE</sequence>
<evidence type="ECO:0000259" key="1">
    <source>
        <dbReference type="Pfam" id="PF04015"/>
    </source>
</evidence>
<proteinExistence type="predicted"/>
<reference evidence="2" key="1">
    <citation type="submission" date="2020-10" db="EMBL/GenBank/DDBJ databases">
        <authorList>
            <person name="Gilroy R."/>
        </authorList>
    </citation>
    <scope>NUCLEOTIDE SEQUENCE</scope>
    <source>
        <strain evidence="2">20514</strain>
    </source>
</reference>
<evidence type="ECO:0000313" key="3">
    <source>
        <dbReference type="Proteomes" id="UP000810252"/>
    </source>
</evidence>
<dbReference type="AlphaFoldDB" id="A0A9D9EL43"/>
<organism evidence="2 3">
    <name type="scientific">Candidatus Cryptobacteroides merdigallinarum</name>
    <dbReference type="NCBI Taxonomy" id="2840770"/>
    <lineage>
        <taxon>Bacteria</taxon>
        <taxon>Pseudomonadati</taxon>
        <taxon>Bacteroidota</taxon>
        <taxon>Bacteroidia</taxon>
        <taxon>Bacteroidales</taxon>
        <taxon>Candidatus Cryptobacteroides</taxon>
    </lineage>
</organism>
<dbReference type="EMBL" id="JADIMQ010000135">
    <property type="protein sequence ID" value="MBO8449479.1"/>
    <property type="molecule type" value="Genomic_DNA"/>
</dbReference>
<name>A0A9D9EL43_9BACT</name>
<accession>A0A9D9EL43</accession>
<comment type="caution">
    <text evidence="2">The sequence shown here is derived from an EMBL/GenBank/DDBJ whole genome shotgun (WGS) entry which is preliminary data.</text>
</comment>
<dbReference type="Pfam" id="PF04015">
    <property type="entry name" value="DUF362"/>
    <property type="match status" value="1"/>
</dbReference>
<evidence type="ECO:0000313" key="2">
    <source>
        <dbReference type="EMBL" id="MBO8449479.1"/>
    </source>
</evidence>
<gene>
    <name evidence="2" type="ORF">IAC29_09490</name>
</gene>
<protein>
    <submittedName>
        <fullName evidence="2">DUF362 domain-containing protein</fullName>
    </submittedName>
</protein>
<reference evidence="2" key="2">
    <citation type="journal article" date="2021" name="PeerJ">
        <title>Extensive microbial diversity within the chicken gut microbiome revealed by metagenomics and culture.</title>
        <authorList>
            <person name="Gilroy R."/>
            <person name="Ravi A."/>
            <person name="Getino M."/>
            <person name="Pursley I."/>
            <person name="Horton D.L."/>
            <person name="Alikhan N.F."/>
            <person name="Baker D."/>
            <person name="Gharbi K."/>
            <person name="Hall N."/>
            <person name="Watson M."/>
            <person name="Adriaenssens E.M."/>
            <person name="Foster-Nyarko E."/>
            <person name="Jarju S."/>
            <person name="Secka A."/>
            <person name="Antonio M."/>
            <person name="Oren A."/>
            <person name="Chaudhuri R.R."/>
            <person name="La Ragione R."/>
            <person name="Hildebrand F."/>
            <person name="Pallen M.J."/>
        </authorList>
    </citation>
    <scope>NUCLEOTIDE SEQUENCE</scope>
    <source>
        <strain evidence="2">20514</strain>
    </source>
</reference>
<dbReference type="Proteomes" id="UP000810252">
    <property type="component" value="Unassembled WGS sequence"/>
</dbReference>